<dbReference type="PROSITE" id="PS51101">
    <property type="entry name" value="PTS_EIIB_TYPE_4"/>
    <property type="match status" value="1"/>
</dbReference>
<dbReference type="Gene3D" id="3.40.35.10">
    <property type="entry name" value="Phosphotransferase system, sorbose subfamily IIB component"/>
    <property type="match status" value="1"/>
</dbReference>
<accession>A0A4P8IFY2</accession>
<dbReference type="EMBL" id="CP040058">
    <property type="protein sequence ID" value="QCP34049.1"/>
    <property type="molecule type" value="Genomic_DNA"/>
</dbReference>
<evidence type="ECO:0000256" key="6">
    <source>
        <dbReference type="ARBA" id="ARBA00022683"/>
    </source>
</evidence>
<dbReference type="AlphaFoldDB" id="A0A4P8IFY2"/>
<dbReference type="SUPFAM" id="SSF52728">
    <property type="entry name" value="PTS IIb component"/>
    <property type="match status" value="1"/>
</dbReference>
<keyword evidence="3" id="KW-0963">Cytoplasm</keyword>
<dbReference type="Proteomes" id="UP000298653">
    <property type="component" value="Chromosome"/>
</dbReference>
<evidence type="ECO:0000256" key="2">
    <source>
        <dbReference type="ARBA" id="ARBA00022448"/>
    </source>
</evidence>
<comment type="subcellular location">
    <subcellularLocation>
        <location evidence="1">Cytoplasm</location>
    </subcellularLocation>
</comment>
<evidence type="ECO:0000313" key="9">
    <source>
        <dbReference type="EMBL" id="QCP34049.1"/>
    </source>
</evidence>
<reference evidence="9 10" key="1">
    <citation type="submission" date="2019-05" db="EMBL/GenBank/DDBJ databases">
        <title>Complete genome sequencing of Anaerostipes rhamnosivorans.</title>
        <authorList>
            <person name="Bui T.P.N."/>
            <person name="de Vos W.M."/>
        </authorList>
    </citation>
    <scope>NUCLEOTIDE SEQUENCE [LARGE SCALE GENOMIC DNA]</scope>
    <source>
        <strain evidence="9 10">1y2</strain>
    </source>
</reference>
<dbReference type="GO" id="GO:0016301">
    <property type="term" value="F:kinase activity"/>
    <property type="evidence" value="ECO:0007669"/>
    <property type="project" value="UniProtKB-KW"/>
</dbReference>
<evidence type="ECO:0000256" key="7">
    <source>
        <dbReference type="ARBA" id="ARBA00022777"/>
    </source>
</evidence>
<gene>
    <name evidence="9" type="ORF">AR1Y2_0595</name>
</gene>
<evidence type="ECO:0000256" key="1">
    <source>
        <dbReference type="ARBA" id="ARBA00004496"/>
    </source>
</evidence>
<evidence type="ECO:0000259" key="8">
    <source>
        <dbReference type="PROSITE" id="PS51101"/>
    </source>
</evidence>
<organism evidence="9 10">
    <name type="scientific">Anaerostipes rhamnosivorans</name>
    <dbReference type="NCBI Taxonomy" id="1229621"/>
    <lineage>
        <taxon>Bacteria</taxon>
        <taxon>Bacillati</taxon>
        <taxon>Bacillota</taxon>
        <taxon>Clostridia</taxon>
        <taxon>Lachnospirales</taxon>
        <taxon>Lachnospiraceae</taxon>
        <taxon>Anaerostipes</taxon>
    </lineage>
</organism>
<dbReference type="InterPro" id="IPR004720">
    <property type="entry name" value="PTS_IIB_sorbose-sp"/>
</dbReference>
<evidence type="ECO:0000256" key="5">
    <source>
        <dbReference type="ARBA" id="ARBA00022679"/>
    </source>
</evidence>
<name>A0A4P8IFY2_9FIRM</name>
<proteinExistence type="predicted"/>
<keyword evidence="7" id="KW-0418">Kinase</keyword>
<keyword evidence="6" id="KW-0598">Phosphotransferase system</keyword>
<dbReference type="GO" id="GO:0005737">
    <property type="term" value="C:cytoplasm"/>
    <property type="evidence" value="ECO:0007669"/>
    <property type="project" value="UniProtKB-SubCell"/>
</dbReference>
<dbReference type="RefSeq" id="WP_137327632.1">
    <property type="nucleotide sequence ID" value="NZ_CP040058.1"/>
</dbReference>
<dbReference type="CDD" id="cd00001">
    <property type="entry name" value="PTS_IIB_man"/>
    <property type="match status" value="1"/>
</dbReference>
<evidence type="ECO:0000256" key="3">
    <source>
        <dbReference type="ARBA" id="ARBA00022490"/>
    </source>
</evidence>
<protein>
    <submittedName>
        <fullName evidence="9">PTS system, mannose-specific IIB component</fullName>
    </submittedName>
</protein>
<dbReference type="Pfam" id="PF03830">
    <property type="entry name" value="PTSIIB_sorb"/>
    <property type="match status" value="1"/>
</dbReference>
<evidence type="ECO:0000256" key="4">
    <source>
        <dbReference type="ARBA" id="ARBA00022597"/>
    </source>
</evidence>
<dbReference type="OrthoDB" id="9788818at2"/>
<dbReference type="GO" id="GO:0009401">
    <property type="term" value="P:phosphoenolpyruvate-dependent sugar phosphotransferase system"/>
    <property type="evidence" value="ECO:0007669"/>
    <property type="project" value="UniProtKB-KW"/>
</dbReference>
<keyword evidence="10" id="KW-1185">Reference proteome</keyword>
<dbReference type="GO" id="GO:0008982">
    <property type="term" value="F:protein-N(PI)-phosphohistidine-sugar phosphotransferase activity"/>
    <property type="evidence" value="ECO:0007669"/>
    <property type="project" value="InterPro"/>
</dbReference>
<dbReference type="KEGG" id="arf:AR1Y2_0595"/>
<sequence>MIKKLRVDYRLVHGQVAISWSRALGVDCILVANDEVAKDEMRQSMLRISKPQGIKLVIKSMEDSIKAIQSGVTDKYKLFIVVNNVQDVERLTDAVPEINDVNLGVLPAVEGSRPLSKAINVTSEDVETLKRLLSKGIRMEIQQVPTENAVKVTKKLLEG</sequence>
<keyword evidence="4" id="KW-0762">Sugar transport</keyword>
<keyword evidence="5" id="KW-0808">Transferase</keyword>
<keyword evidence="2" id="KW-0813">Transport</keyword>
<feature type="domain" description="PTS EIIB type-4" evidence="8">
    <location>
        <begin position="1"/>
        <end position="159"/>
    </location>
</feature>
<evidence type="ECO:0000313" key="10">
    <source>
        <dbReference type="Proteomes" id="UP000298653"/>
    </source>
</evidence>
<dbReference type="InterPro" id="IPR036667">
    <property type="entry name" value="PTS_IIB_sorbose-sp_sf"/>
</dbReference>